<keyword evidence="2 5" id="KW-0808">Transferase</keyword>
<sequence>MVRRLVTSSGVGPGDLVLEFGAGTGVLTAALARTGARVIAVERSAGFADRLHRRFDGSEAVRVVVADARTVPLPRRPFAVVANIPYSISTELLRRLLSRQTAVTSVDLLVEWGFAKRVSAPAPRDEETAWWQARYEITMAGKVSRRSFTPAPGVDSAHLVIRPRKRTARATRRRGSPRI</sequence>
<name>A0A6N9YRK7_9ACTN</name>
<dbReference type="GO" id="GO:0003723">
    <property type="term" value="F:RNA binding"/>
    <property type="evidence" value="ECO:0007669"/>
    <property type="project" value="UniProtKB-UniRule"/>
</dbReference>
<organism evidence="7 8">
    <name type="scientific">Phytoactinopolyspora alkaliphila</name>
    <dbReference type="NCBI Taxonomy" id="1783498"/>
    <lineage>
        <taxon>Bacteria</taxon>
        <taxon>Bacillati</taxon>
        <taxon>Actinomycetota</taxon>
        <taxon>Actinomycetes</taxon>
        <taxon>Jiangellales</taxon>
        <taxon>Jiangellaceae</taxon>
        <taxon>Phytoactinopolyspora</taxon>
    </lineage>
</organism>
<evidence type="ECO:0000256" key="3">
    <source>
        <dbReference type="ARBA" id="ARBA00022691"/>
    </source>
</evidence>
<keyword evidence="4 5" id="KW-0694">RNA-binding</keyword>
<dbReference type="Pfam" id="PF00398">
    <property type="entry name" value="RrnaAD"/>
    <property type="match status" value="1"/>
</dbReference>
<dbReference type="InterPro" id="IPR001737">
    <property type="entry name" value="KsgA/Erm"/>
</dbReference>
<dbReference type="SUPFAM" id="SSF53335">
    <property type="entry name" value="S-adenosyl-L-methionine-dependent methyltransferases"/>
    <property type="match status" value="1"/>
</dbReference>
<dbReference type="AlphaFoldDB" id="A0A6N9YRK7"/>
<feature type="binding site" evidence="5">
    <location>
        <position position="67"/>
    </location>
    <ligand>
        <name>S-adenosyl-L-methionine</name>
        <dbReference type="ChEBI" id="CHEBI:59789"/>
    </ligand>
</feature>
<feature type="binding site" evidence="5">
    <location>
        <position position="1"/>
    </location>
    <ligand>
        <name>S-adenosyl-L-methionine</name>
        <dbReference type="ChEBI" id="CHEBI:59789"/>
    </ligand>
</feature>
<evidence type="ECO:0000256" key="5">
    <source>
        <dbReference type="PROSITE-ProRule" id="PRU01026"/>
    </source>
</evidence>
<feature type="binding site" evidence="5">
    <location>
        <position position="42"/>
    </location>
    <ligand>
        <name>S-adenosyl-L-methionine</name>
        <dbReference type="ChEBI" id="CHEBI:59789"/>
    </ligand>
</feature>
<keyword evidence="3 5" id="KW-0949">S-adenosyl-L-methionine</keyword>
<dbReference type="EMBL" id="JAAGOB010000012">
    <property type="protein sequence ID" value="NED97614.1"/>
    <property type="molecule type" value="Genomic_DNA"/>
</dbReference>
<feature type="domain" description="Ribosomal RNA adenine methylase transferase N-terminal" evidence="6">
    <location>
        <begin position="1"/>
        <end position="165"/>
    </location>
</feature>
<keyword evidence="8" id="KW-1185">Reference proteome</keyword>
<dbReference type="CDD" id="cd02440">
    <property type="entry name" value="AdoMet_MTases"/>
    <property type="match status" value="1"/>
</dbReference>
<reference evidence="7 8" key="1">
    <citation type="submission" date="2020-02" db="EMBL/GenBank/DDBJ databases">
        <authorList>
            <person name="Li X.-J."/>
            <person name="Feng X.-M."/>
        </authorList>
    </citation>
    <scope>NUCLEOTIDE SEQUENCE [LARGE SCALE GENOMIC DNA]</scope>
    <source>
        <strain evidence="7 8">CGMCC 4.7225</strain>
    </source>
</reference>
<evidence type="ECO:0000313" key="7">
    <source>
        <dbReference type="EMBL" id="NED97614.1"/>
    </source>
</evidence>
<dbReference type="PROSITE" id="PS51689">
    <property type="entry name" value="SAM_RNA_A_N6_MT"/>
    <property type="match status" value="1"/>
</dbReference>
<feature type="binding site" evidence="5">
    <location>
        <position position="83"/>
    </location>
    <ligand>
        <name>S-adenosyl-L-methionine</name>
        <dbReference type="ChEBI" id="CHEBI:59789"/>
    </ligand>
</feature>
<dbReference type="Gene3D" id="3.40.50.150">
    <property type="entry name" value="Vaccinia Virus protein VP39"/>
    <property type="match status" value="1"/>
</dbReference>
<comment type="caution">
    <text evidence="5">Lacks conserved residue(s) required for the propagation of feature annotation.</text>
</comment>
<dbReference type="GO" id="GO:0000179">
    <property type="term" value="F:rRNA (adenine-N6,N6-)-dimethyltransferase activity"/>
    <property type="evidence" value="ECO:0007669"/>
    <property type="project" value="UniProtKB-UniRule"/>
</dbReference>
<feature type="binding site" evidence="5">
    <location>
        <position position="21"/>
    </location>
    <ligand>
        <name>S-adenosyl-L-methionine</name>
        <dbReference type="ChEBI" id="CHEBI:59789"/>
    </ligand>
</feature>
<dbReference type="SMART" id="SM00650">
    <property type="entry name" value="rADc"/>
    <property type="match status" value="1"/>
</dbReference>
<accession>A0A6N9YRK7</accession>
<evidence type="ECO:0000256" key="1">
    <source>
        <dbReference type="ARBA" id="ARBA00022603"/>
    </source>
</evidence>
<evidence type="ECO:0000313" key="8">
    <source>
        <dbReference type="Proteomes" id="UP000469185"/>
    </source>
</evidence>
<dbReference type="InterPro" id="IPR029063">
    <property type="entry name" value="SAM-dependent_MTases_sf"/>
</dbReference>
<keyword evidence="1 5" id="KW-0489">Methyltransferase</keyword>
<dbReference type="Proteomes" id="UP000469185">
    <property type="component" value="Unassembled WGS sequence"/>
</dbReference>
<evidence type="ECO:0000256" key="4">
    <source>
        <dbReference type="ARBA" id="ARBA00022884"/>
    </source>
</evidence>
<proteinExistence type="inferred from homology"/>
<gene>
    <name evidence="7" type="ORF">G1H11_20145</name>
</gene>
<dbReference type="InterPro" id="IPR020598">
    <property type="entry name" value="rRNA_Ade_methylase_Trfase_N"/>
</dbReference>
<protein>
    <submittedName>
        <fullName evidence="7">Methyltransferase domain-containing protein</fullName>
    </submittedName>
</protein>
<evidence type="ECO:0000259" key="6">
    <source>
        <dbReference type="SMART" id="SM00650"/>
    </source>
</evidence>
<comment type="caution">
    <text evidence="7">The sequence shown here is derived from an EMBL/GenBank/DDBJ whole genome shotgun (WGS) entry which is preliminary data.</text>
</comment>
<comment type="similarity">
    <text evidence="5">Belongs to the class I-like SAM-binding methyltransferase superfamily. rRNA adenine N(6)-methyltransferase family.</text>
</comment>
<dbReference type="PANTHER" id="PTHR11727">
    <property type="entry name" value="DIMETHYLADENOSINE TRANSFERASE"/>
    <property type="match status" value="1"/>
</dbReference>
<dbReference type="PANTHER" id="PTHR11727:SF27">
    <property type="entry name" value="RIBOSOMAL RNA SMALL SUBUNIT METHYLTRANSFERASE, CHLOROPLASTIC"/>
    <property type="match status" value="1"/>
</dbReference>
<evidence type="ECO:0000256" key="2">
    <source>
        <dbReference type="ARBA" id="ARBA00022679"/>
    </source>
</evidence>